<proteinExistence type="predicted"/>
<name>A0A2H3D0V0_ARMGA</name>
<sequence length="151" mass="17409">MLFLRNCPSSYLPSILASSLINSLHLCLRFDSSPLSEGVPLHNWLQLLSGARSYCKGNIFFEKNMMVGSQLTWCLVVSTILRAHLIRYVVSSEDIYQRIRQRHSLRYATQCLENCYLMLFRTIQAIFSSQPLFHDGKNGSLACFLMLLRRL</sequence>
<organism evidence="1 2">
    <name type="scientific">Armillaria gallica</name>
    <name type="common">Bulbous honey fungus</name>
    <name type="synonym">Armillaria bulbosa</name>
    <dbReference type="NCBI Taxonomy" id="47427"/>
    <lineage>
        <taxon>Eukaryota</taxon>
        <taxon>Fungi</taxon>
        <taxon>Dikarya</taxon>
        <taxon>Basidiomycota</taxon>
        <taxon>Agaricomycotina</taxon>
        <taxon>Agaricomycetes</taxon>
        <taxon>Agaricomycetidae</taxon>
        <taxon>Agaricales</taxon>
        <taxon>Marasmiineae</taxon>
        <taxon>Physalacriaceae</taxon>
        <taxon>Armillaria</taxon>
    </lineage>
</organism>
<evidence type="ECO:0000313" key="2">
    <source>
        <dbReference type="Proteomes" id="UP000217790"/>
    </source>
</evidence>
<evidence type="ECO:0000313" key="1">
    <source>
        <dbReference type="EMBL" id="PBK87710.1"/>
    </source>
</evidence>
<dbReference type="Proteomes" id="UP000217790">
    <property type="component" value="Unassembled WGS sequence"/>
</dbReference>
<accession>A0A2H3D0V0</accession>
<dbReference type="AlphaFoldDB" id="A0A2H3D0V0"/>
<dbReference type="InParanoid" id="A0A2H3D0V0"/>
<dbReference type="EMBL" id="KZ293677">
    <property type="protein sequence ID" value="PBK87710.1"/>
    <property type="molecule type" value="Genomic_DNA"/>
</dbReference>
<gene>
    <name evidence="1" type="ORF">ARMGADRAFT_452432</name>
</gene>
<reference evidence="2" key="1">
    <citation type="journal article" date="2017" name="Nat. Ecol. Evol.">
        <title>Genome expansion and lineage-specific genetic innovations in the forest pathogenic fungi Armillaria.</title>
        <authorList>
            <person name="Sipos G."/>
            <person name="Prasanna A.N."/>
            <person name="Walter M.C."/>
            <person name="O'Connor E."/>
            <person name="Balint B."/>
            <person name="Krizsan K."/>
            <person name="Kiss B."/>
            <person name="Hess J."/>
            <person name="Varga T."/>
            <person name="Slot J."/>
            <person name="Riley R."/>
            <person name="Boka B."/>
            <person name="Rigling D."/>
            <person name="Barry K."/>
            <person name="Lee J."/>
            <person name="Mihaltcheva S."/>
            <person name="LaButti K."/>
            <person name="Lipzen A."/>
            <person name="Waldron R."/>
            <person name="Moloney N.M."/>
            <person name="Sperisen C."/>
            <person name="Kredics L."/>
            <person name="Vagvoelgyi C."/>
            <person name="Patrignani A."/>
            <person name="Fitzpatrick D."/>
            <person name="Nagy I."/>
            <person name="Doyle S."/>
            <person name="Anderson J.B."/>
            <person name="Grigoriev I.V."/>
            <person name="Gueldener U."/>
            <person name="Muensterkoetter M."/>
            <person name="Nagy L.G."/>
        </authorList>
    </citation>
    <scope>NUCLEOTIDE SEQUENCE [LARGE SCALE GENOMIC DNA]</scope>
    <source>
        <strain evidence="2">Ar21-2</strain>
    </source>
</reference>
<keyword evidence="2" id="KW-1185">Reference proteome</keyword>
<protein>
    <submittedName>
        <fullName evidence="1">Uncharacterized protein</fullName>
    </submittedName>
</protein>